<keyword evidence="2" id="KW-1185">Reference proteome</keyword>
<organism evidence="1 2">
    <name type="scientific">Streptomyces cyanogenus</name>
    <dbReference type="NCBI Taxonomy" id="80860"/>
    <lineage>
        <taxon>Bacteria</taxon>
        <taxon>Bacillati</taxon>
        <taxon>Actinomycetota</taxon>
        <taxon>Actinomycetes</taxon>
        <taxon>Kitasatosporales</taxon>
        <taxon>Streptomycetaceae</taxon>
        <taxon>Streptomyces</taxon>
    </lineage>
</organism>
<sequence>MADRETERDPAAYDGSVLFLETSEELPSAAEVFRILRNMGERGLLEHFPAC</sequence>
<dbReference type="Gene3D" id="3.50.30.60">
    <property type="entry name" value="LD-carboxypeptidase A C-terminal domain-like"/>
    <property type="match status" value="1"/>
</dbReference>
<protein>
    <submittedName>
        <fullName evidence="1">Uncharacterized protein</fullName>
    </submittedName>
</protein>
<dbReference type="Proteomes" id="UP000663908">
    <property type="component" value="Chromosome"/>
</dbReference>
<gene>
    <name evidence="1" type="ORF">S1361_05440</name>
</gene>
<name>A0ABX7TJE9_STRCY</name>
<dbReference type="InterPro" id="IPR027461">
    <property type="entry name" value="Carboxypeptidase_A_C_sf"/>
</dbReference>
<dbReference type="EMBL" id="CP071839">
    <property type="protein sequence ID" value="QTD96784.1"/>
    <property type="molecule type" value="Genomic_DNA"/>
</dbReference>
<evidence type="ECO:0000313" key="1">
    <source>
        <dbReference type="EMBL" id="QTD96784.1"/>
    </source>
</evidence>
<evidence type="ECO:0000313" key="2">
    <source>
        <dbReference type="Proteomes" id="UP000663908"/>
    </source>
</evidence>
<accession>A0ABX7TJE9</accession>
<reference evidence="1 2" key="1">
    <citation type="submission" date="2021-03" db="EMBL/GenBank/DDBJ databases">
        <title>Complete genome sequence of Streptomyces cyanogenus S136, producer of anticancer angucycline landomycin A.</title>
        <authorList>
            <person name="Hrab P."/>
            <person name="Ruckert C."/>
            <person name="Busche T."/>
            <person name="Ostash I."/>
            <person name="Kalinowski J."/>
            <person name="Fedorenko V."/>
            <person name="Yushchuk O."/>
            <person name="Ostash B."/>
        </authorList>
    </citation>
    <scope>NUCLEOTIDE SEQUENCE [LARGE SCALE GENOMIC DNA]</scope>
    <source>
        <strain evidence="1 2">S136</strain>
    </source>
</reference>
<proteinExistence type="predicted"/>